<comment type="caution">
    <text evidence="2">The sequence shown here is derived from an EMBL/GenBank/DDBJ whole genome shotgun (WGS) entry which is preliminary data.</text>
</comment>
<dbReference type="EMBL" id="VCQV01000010">
    <property type="protein sequence ID" value="TWP36654.1"/>
    <property type="molecule type" value="Genomic_DNA"/>
</dbReference>
<reference evidence="2 3" key="1">
    <citation type="submission" date="2019-05" db="EMBL/GenBank/DDBJ databases">
        <authorList>
            <person name="Lee S.D."/>
        </authorList>
    </citation>
    <scope>NUCLEOTIDE SEQUENCE [LARGE SCALE GENOMIC DNA]</scope>
    <source>
        <strain evidence="2 3">C5-26</strain>
    </source>
</reference>
<proteinExistence type="predicted"/>
<reference evidence="2 3" key="2">
    <citation type="submission" date="2019-08" db="EMBL/GenBank/DDBJ databases">
        <title>Jejuicoccus antrihumi gen. nov., sp. nov., a new member of the family Dermacoccaceae isolated from a cave.</title>
        <authorList>
            <person name="Schumann P."/>
            <person name="Kim I.S."/>
        </authorList>
    </citation>
    <scope>NUCLEOTIDE SEQUENCE [LARGE SCALE GENOMIC DNA]</scope>
    <source>
        <strain evidence="2 3">C5-26</strain>
    </source>
</reference>
<dbReference type="AlphaFoldDB" id="A0A563E456"/>
<dbReference type="Proteomes" id="UP000320244">
    <property type="component" value="Unassembled WGS sequence"/>
</dbReference>
<evidence type="ECO:0000313" key="3">
    <source>
        <dbReference type="Proteomes" id="UP000320244"/>
    </source>
</evidence>
<protein>
    <recommendedName>
        <fullName evidence="4">LemA family protein</fullName>
    </recommendedName>
</protein>
<keyword evidence="1" id="KW-0812">Transmembrane</keyword>
<evidence type="ECO:0000313" key="2">
    <source>
        <dbReference type="EMBL" id="TWP36654.1"/>
    </source>
</evidence>
<evidence type="ECO:0000256" key="1">
    <source>
        <dbReference type="SAM" id="Phobius"/>
    </source>
</evidence>
<keyword evidence="1" id="KW-1133">Transmembrane helix</keyword>
<keyword evidence="3" id="KW-1185">Reference proteome</keyword>
<evidence type="ECO:0008006" key="4">
    <source>
        <dbReference type="Google" id="ProtNLM"/>
    </source>
</evidence>
<keyword evidence="1" id="KW-0472">Membrane</keyword>
<sequence length="191" mass="21163">MHRWDWIVVAVAVIALVAWYLSYNAARLDRLHARVEGSLASLDAQIVRRAEVSLELANAQLLDPASSMLLAEAATTSLDTSDAAAVQSEVQEHGVDARRARVETELTHTLRATLTPSVIASVVAERGDARDELVRLREAGERVQLSRRFHNDAVHDVRRVRAKPVARLFRLAGHTSLPHLVEFEDEVPVDV</sequence>
<dbReference type="RefSeq" id="WP_146316495.1">
    <property type="nucleotide sequence ID" value="NZ_VCQV01000010.1"/>
</dbReference>
<dbReference type="OrthoDB" id="3214694at2"/>
<gene>
    <name evidence="2" type="ORF">FGL98_09365</name>
</gene>
<organism evidence="2 3">
    <name type="scientific">Leekyejoonella antrihumi</name>
    <dbReference type="NCBI Taxonomy" id="1660198"/>
    <lineage>
        <taxon>Bacteria</taxon>
        <taxon>Bacillati</taxon>
        <taxon>Actinomycetota</taxon>
        <taxon>Actinomycetes</taxon>
        <taxon>Micrococcales</taxon>
        <taxon>Dermacoccaceae</taxon>
        <taxon>Leekyejoonella</taxon>
    </lineage>
</organism>
<name>A0A563E456_9MICO</name>
<feature type="transmembrane region" description="Helical" evidence="1">
    <location>
        <begin position="6"/>
        <end position="26"/>
    </location>
</feature>
<accession>A0A563E456</accession>